<keyword evidence="1" id="KW-0472">Membrane</keyword>
<name>A0A2W5Q913_9BACT</name>
<feature type="transmembrane region" description="Helical" evidence="1">
    <location>
        <begin position="6"/>
        <end position="30"/>
    </location>
</feature>
<evidence type="ECO:0000313" key="2">
    <source>
        <dbReference type="EMBL" id="PZQ47880.1"/>
    </source>
</evidence>
<comment type="caution">
    <text evidence="2">The sequence shown here is derived from an EMBL/GenBank/DDBJ whole genome shotgun (WGS) entry which is preliminary data.</text>
</comment>
<reference evidence="2 3" key="1">
    <citation type="submission" date="2017-08" db="EMBL/GenBank/DDBJ databases">
        <title>Infants hospitalized years apart are colonized by the same room-sourced microbial strains.</title>
        <authorList>
            <person name="Brooks B."/>
            <person name="Olm M.R."/>
            <person name="Firek B.A."/>
            <person name="Baker R."/>
            <person name="Thomas B.C."/>
            <person name="Morowitz M.J."/>
            <person name="Banfield J.F."/>
        </authorList>
    </citation>
    <scope>NUCLEOTIDE SEQUENCE [LARGE SCALE GENOMIC DNA]</scope>
    <source>
        <strain evidence="2">S2_005_002_R2_29</strain>
    </source>
</reference>
<keyword evidence="1" id="KW-1133">Transmembrane helix</keyword>
<accession>A0A2W5Q913</accession>
<dbReference type="Proteomes" id="UP000249417">
    <property type="component" value="Unassembled WGS sequence"/>
</dbReference>
<dbReference type="EMBL" id="QFQB01000009">
    <property type="protein sequence ID" value="PZQ47880.1"/>
    <property type="molecule type" value="Genomic_DNA"/>
</dbReference>
<proteinExistence type="predicted"/>
<protein>
    <submittedName>
        <fullName evidence="2">Uncharacterized protein</fullName>
    </submittedName>
</protein>
<gene>
    <name evidence="2" type="ORF">DI551_02645</name>
</gene>
<sequence>MSISPETYIVISLMFAVFAAVAAVGTSVVLGAGFERLRAGFEVVRKQSGFFADAIYKLDMRTQKSDEEISKLKSGVYSLGERIDRAEKTATFLVDGMNSLEQRILSGSPSQNIQPRQAAPRQVVMTGFVGRPPMREQRVAQPEPQPQRLEAVPSSLYRDLDVGPQTDDHEMMSPDMIHEPQDQGIGLTTLLSRYFTGETSGSARGVVYH</sequence>
<dbReference type="AlphaFoldDB" id="A0A2W5Q913"/>
<organism evidence="2 3">
    <name type="scientific">Micavibrio aeruginosavorus</name>
    <dbReference type="NCBI Taxonomy" id="349221"/>
    <lineage>
        <taxon>Bacteria</taxon>
        <taxon>Pseudomonadati</taxon>
        <taxon>Bdellovibrionota</taxon>
        <taxon>Bdellovibrionia</taxon>
        <taxon>Bdellovibrionales</taxon>
        <taxon>Pseudobdellovibrionaceae</taxon>
        <taxon>Micavibrio</taxon>
    </lineage>
</organism>
<evidence type="ECO:0000313" key="3">
    <source>
        <dbReference type="Proteomes" id="UP000249417"/>
    </source>
</evidence>
<keyword evidence="1" id="KW-0812">Transmembrane</keyword>
<evidence type="ECO:0000256" key="1">
    <source>
        <dbReference type="SAM" id="Phobius"/>
    </source>
</evidence>